<reference evidence="2" key="2">
    <citation type="journal article" date="2019" name="Genome Biol. Evol.">
        <title>Day and night: Metabolic profiles and evolutionary relationships of six axenic non-marine cyanobacteria.</title>
        <authorList>
            <person name="Will S.E."/>
            <person name="Henke P."/>
            <person name="Boedeker C."/>
            <person name="Huang S."/>
            <person name="Brinkmann H."/>
            <person name="Rohde M."/>
            <person name="Jarek M."/>
            <person name="Friedl T."/>
            <person name="Seufert S."/>
            <person name="Schumacher M."/>
            <person name="Overmann J."/>
            <person name="Neumann-Schaal M."/>
            <person name="Petersen J."/>
        </authorList>
    </citation>
    <scope>NUCLEOTIDE SEQUENCE [LARGE SCALE GENOMIC DNA]</scope>
    <source>
        <strain evidence="2">PCC 7102</strain>
    </source>
</reference>
<reference evidence="2" key="1">
    <citation type="submission" date="2018-12" db="EMBL/GenBank/DDBJ databases">
        <authorList>
            <person name="Will S."/>
            <person name="Neumann-Schaal M."/>
            <person name="Henke P."/>
        </authorList>
    </citation>
    <scope>NUCLEOTIDE SEQUENCE</scope>
    <source>
        <strain evidence="2">PCC 7102</strain>
    </source>
</reference>
<dbReference type="InterPro" id="IPR008407">
    <property type="entry name" value="Brnchd-chn_aa_trnsp_AzlD"/>
</dbReference>
<keyword evidence="1" id="KW-0812">Transmembrane</keyword>
<gene>
    <name evidence="2" type="ORF">DSM106972_023460</name>
</gene>
<dbReference type="OrthoDB" id="515103at2"/>
<feature type="transmembrane region" description="Helical" evidence="1">
    <location>
        <begin position="28"/>
        <end position="49"/>
    </location>
</feature>
<sequence length="95" mass="10450">MAIVTFIIRYPVLGVSARIKMAPQFIQILRYVPPAVLTAIIAPAVLIPTGDKIDIITNPRLIGAIAAFVVGIWRQNLLLTICVGMIVFLICQLYM</sequence>
<proteinExistence type="predicted"/>
<keyword evidence="1" id="KW-0472">Membrane</keyword>
<organism evidence="2 3">
    <name type="scientific">Dulcicalothrix desertica PCC 7102</name>
    <dbReference type="NCBI Taxonomy" id="232991"/>
    <lineage>
        <taxon>Bacteria</taxon>
        <taxon>Bacillati</taxon>
        <taxon>Cyanobacteriota</taxon>
        <taxon>Cyanophyceae</taxon>
        <taxon>Nostocales</taxon>
        <taxon>Calotrichaceae</taxon>
        <taxon>Dulcicalothrix</taxon>
    </lineage>
</organism>
<protein>
    <submittedName>
        <fullName evidence="2">Branched-chain amino acid ABC transporter</fullName>
    </submittedName>
</protein>
<comment type="caution">
    <text evidence="2">The sequence shown here is derived from an EMBL/GenBank/DDBJ whole genome shotgun (WGS) entry which is preliminary data.</text>
</comment>
<dbReference type="AlphaFoldDB" id="A0A433VM27"/>
<name>A0A433VM27_9CYAN</name>
<dbReference type="Pfam" id="PF05437">
    <property type="entry name" value="AzlD"/>
    <property type="match status" value="1"/>
</dbReference>
<dbReference type="Proteomes" id="UP000271624">
    <property type="component" value="Unassembled WGS sequence"/>
</dbReference>
<keyword evidence="3" id="KW-1185">Reference proteome</keyword>
<evidence type="ECO:0000313" key="2">
    <source>
        <dbReference type="EMBL" id="RUT07085.1"/>
    </source>
</evidence>
<evidence type="ECO:0000256" key="1">
    <source>
        <dbReference type="SAM" id="Phobius"/>
    </source>
</evidence>
<accession>A0A433VM27</accession>
<feature type="transmembrane region" description="Helical" evidence="1">
    <location>
        <begin position="61"/>
        <end position="91"/>
    </location>
</feature>
<dbReference type="EMBL" id="RSCL01000005">
    <property type="protein sequence ID" value="RUT07085.1"/>
    <property type="molecule type" value="Genomic_DNA"/>
</dbReference>
<keyword evidence="1" id="KW-1133">Transmembrane helix</keyword>
<evidence type="ECO:0000313" key="3">
    <source>
        <dbReference type="Proteomes" id="UP000271624"/>
    </source>
</evidence>